<dbReference type="InterPro" id="IPR020046">
    <property type="entry name" value="5-3_exonucl_a-hlix_arch_N"/>
</dbReference>
<dbReference type="InterPro" id="IPR001098">
    <property type="entry name" value="DNA-dir_DNA_pol_A_palm_dom"/>
</dbReference>
<dbReference type="GO" id="GO:0008409">
    <property type="term" value="F:5'-3' exonuclease activity"/>
    <property type="evidence" value="ECO:0007669"/>
    <property type="project" value="InterPro"/>
</dbReference>
<dbReference type="SUPFAM" id="SSF47807">
    <property type="entry name" value="5' to 3' exonuclease, C-terminal subdomain"/>
    <property type="match status" value="1"/>
</dbReference>
<evidence type="ECO:0000259" key="13">
    <source>
        <dbReference type="SMART" id="SM00482"/>
    </source>
</evidence>
<dbReference type="Pfam" id="PF00476">
    <property type="entry name" value="DNA_pol_A"/>
    <property type="match status" value="1"/>
</dbReference>
<feature type="compositionally biased region" description="Low complexity" evidence="11">
    <location>
        <begin position="294"/>
        <end position="311"/>
    </location>
</feature>
<dbReference type="Pfam" id="PF01367">
    <property type="entry name" value="5_3_exonuc"/>
    <property type="match status" value="1"/>
</dbReference>
<protein>
    <recommendedName>
        <fullName evidence="2">DNA-directed DNA polymerase</fullName>
        <ecNumber evidence="2">2.7.7.7</ecNumber>
    </recommendedName>
</protein>
<dbReference type="Proteomes" id="UP000824211">
    <property type="component" value="Unassembled WGS sequence"/>
</dbReference>
<dbReference type="SMART" id="SM00475">
    <property type="entry name" value="53EXOc"/>
    <property type="match status" value="1"/>
</dbReference>
<dbReference type="Gene3D" id="3.40.50.1010">
    <property type="entry name" value="5'-nuclease"/>
    <property type="match status" value="1"/>
</dbReference>
<dbReference type="FunFam" id="1.10.150.20:FF:000002">
    <property type="entry name" value="DNA polymerase I"/>
    <property type="match status" value="1"/>
</dbReference>
<dbReference type="CDD" id="cd08637">
    <property type="entry name" value="DNA_pol_A_pol_I_C"/>
    <property type="match status" value="1"/>
</dbReference>
<dbReference type="InterPro" id="IPR002421">
    <property type="entry name" value="5-3_exonuclease"/>
</dbReference>
<evidence type="ECO:0000256" key="4">
    <source>
        <dbReference type="ARBA" id="ARBA00022695"/>
    </source>
</evidence>
<keyword evidence="7" id="KW-0239">DNA-directed DNA polymerase</keyword>
<evidence type="ECO:0000256" key="3">
    <source>
        <dbReference type="ARBA" id="ARBA00022679"/>
    </source>
</evidence>
<dbReference type="Gene3D" id="1.10.150.20">
    <property type="entry name" value="5' to 3' exonuclease, C-terminal subdomain"/>
    <property type="match status" value="2"/>
</dbReference>
<dbReference type="InterPro" id="IPR036397">
    <property type="entry name" value="RNaseH_sf"/>
</dbReference>
<evidence type="ECO:0000313" key="15">
    <source>
        <dbReference type="Proteomes" id="UP000824211"/>
    </source>
</evidence>
<keyword evidence="3 14" id="KW-0808">Transferase</keyword>
<keyword evidence="6" id="KW-0227">DNA damage</keyword>
<dbReference type="PROSITE" id="PS00447">
    <property type="entry name" value="DNA_POLYMERASE_A"/>
    <property type="match status" value="1"/>
</dbReference>
<dbReference type="InterPro" id="IPR012337">
    <property type="entry name" value="RNaseH-like_sf"/>
</dbReference>
<sequence length="862" mass="94272">MSLLVVDGNSIANRAFFGIKVLTTREGQYTNAIYGFMNILLALLQAHQPDGVAIAFDLPGPTFRHRMYDGYKANRHGMPDELAAQMPLLQQLLRDLGYRLVTAEGWEADDILGTLAAACAERGEQCFLATGDRDNLQLVGDTTTVLLATTSRGHSETRVMDAAAVEAQYGVAPRQLIDVKSLMGDASDNIPGVKGIGEKTALALIRQFGSLAGVYQHIDDPAIKPRQRENLLAYQADAELSYTLGTIRTDAPVETDPAAYVPGKGDKPAAVRLLLDLEIRALIPRLGLEGVQPAGGAPDAPEAPAAPLPEGRVQPLPERPAGRWLLAARPPVYGKQGNRIVVDRPAHWYAVQGTLVCPVEDDALPRLLDDDALQLEVFDAAPLYAAAMAAGGWGASIVWDGKLAAYLLDASAAKYSVADLAERYQLRPAFACEGWPDAPYLAALFEKLKAEITALDEDFLYHEIEFPLAQVLADMTRTGILVDRGGIEQFGAELHQKIEAKLAYIRSQVEDPAFNPNSPKQLGEMLFDKMQLPHGRKTSRGWSTDNATLQKLRPDCPLIDDILQYRSYQKLYSTYAEGLLKVIGPDGRVHSTFNQTEARTGRLSSDNPNLQNIPIRTELGSRLRGFFIAKPGCVLVDADYSQIELRILAHITGDEHMQAAFRAGEDIHRSTAAKIYGIPLAEVTPRLRTAAKAINFGIMYGKGAFSLSEDLGVSVREAGAFLKNYFASFPKVDDYMQKTIADAKEKGYVSTLFGRRRALPELASSNINVRASGERMARNTPIQGTAADVIKLAMVRVWRRIRAEGLASRLILTVHDELIVEAPEAEAEAAARILKEEMEGCVQFAVPLDTDVRQGRSWLEAH</sequence>
<feature type="domain" description="5'-3' exonuclease" evidence="12">
    <location>
        <begin position="1"/>
        <end position="262"/>
    </location>
</feature>
<dbReference type="InterPro" id="IPR036279">
    <property type="entry name" value="5-3_exonuclease_C_sf"/>
</dbReference>
<evidence type="ECO:0000256" key="2">
    <source>
        <dbReference type="ARBA" id="ARBA00012417"/>
    </source>
</evidence>
<dbReference type="InterPro" id="IPR019760">
    <property type="entry name" value="DNA-dir_DNA_pol_A_CS"/>
</dbReference>
<dbReference type="GO" id="GO:0006261">
    <property type="term" value="P:DNA-templated DNA replication"/>
    <property type="evidence" value="ECO:0007669"/>
    <property type="project" value="InterPro"/>
</dbReference>
<reference evidence="14" key="1">
    <citation type="journal article" date="2021" name="PeerJ">
        <title>Extensive microbial diversity within the chicken gut microbiome revealed by metagenomics and culture.</title>
        <authorList>
            <person name="Gilroy R."/>
            <person name="Ravi A."/>
            <person name="Getino M."/>
            <person name="Pursley I."/>
            <person name="Horton D.L."/>
            <person name="Alikhan N.F."/>
            <person name="Baker D."/>
            <person name="Gharbi K."/>
            <person name="Hall N."/>
            <person name="Watson M."/>
            <person name="Adriaenssens E.M."/>
            <person name="Foster-Nyarko E."/>
            <person name="Jarju S."/>
            <person name="Secka A."/>
            <person name="Antonio M."/>
            <person name="Oren A."/>
            <person name="Chaudhuri R.R."/>
            <person name="La Ragione R."/>
            <person name="Hildebrand F."/>
            <person name="Pallen M.J."/>
        </authorList>
    </citation>
    <scope>NUCLEOTIDE SEQUENCE</scope>
    <source>
        <strain evidence="14">ChiHjej9B8-13557</strain>
    </source>
</reference>
<organism evidence="14 15">
    <name type="scientific">Candidatus Faecalibacterium faecipullorum</name>
    <dbReference type="NCBI Taxonomy" id="2838578"/>
    <lineage>
        <taxon>Bacteria</taxon>
        <taxon>Bacillati</taxon>
        <taxon>Bacillota</taxon>
        <taxon>Clostridia</taxon>
        <taxon>Eubacteriales</taxon>
        <taxon>Oscillospiraceae</taxon>
        <taxon>Faecalibacterium</taxon>
    </lineage>
</organism>
<reference evidence="14" key="2">
    <citation type="submission" date="2021-04" db="EMBL/GenBank/DDBJ databases">
        <authorList>
            <person name="Gilroy R."/>
        </authorList>
    </citation>
    <scope>NUCLEOTIDE SEQUENCE</scope>
    <source>
        <strain evidence="14">ChiHjej9B8-13557</strain>
    </source>
</reference>
<evidence type="ECO:0000256" key="1">
    <source>
        <dbReference type="ARBA" id="ARBA00007705"/>
    </source>
</evidence>
<dbReference type="SUPFAM" id="SSF88723">
    <property type="entry name" value="PIN domain-like"/>
    <property type="match status" value="1"/>
</dbReference>
<dbReference type="SMART" id="SM00482">
    <property type="entry name" value="POLAc"/>
    <property type="match status" value="1"/>
</dbReference>
<proteinExistence type="inferred from homology"/>
<feature type="domain" description="DNA-directed DNA polymerase family A palm" evidence="13">
    <location>
        <begin position="620"/>
        <end position="826"/>
    </location>
</feature>
<evidence type="ECO:0000256" key="8">
    <source>
        <dbReference type="ARBA" id="ARBA00023125"/>
    </source>
</evidence>
<evidence type="ECO:0000256" key="7">
    <source>
        <dbReference type="ARBA" id="ARBA00022932"/>
    </source>
</evidence>
<dbReference type="CDD" id="cd09859">
    <property type="entry name" value="PIN_53EXO"/>
    <property type="match status" value="1"/>
</dbReference>
<dbReference type="EMBL" id="DWXX01000042">
    <property type="protein sequence ID" value="HJB58487.1"/>
    <property type="molecule type" value="Genomic_DNA"/>
</dbReference>
<evidence type="ECO:0000256" key="5">
    <source>
        <dbReference type="ARBA" id="ARBA00022705"/>
    </source>
</evidence>
<dbReference type="PANTHER" id="PTHR10133:SF27">
    <property type="entry name" value="DNA POLYMERASE NU"/>
    <property type="match status" value="1"/>
</dbReference>
<dbReference type="PRINTS" id="PR00868">
    <property type="entry name" value="DNAPOLI"/>
</dbReference>
<comment type="similarity">
    <text evidence="1">Belongs to the DNA polymerase type-A family.</text>
</comment>
<dbReference type="InterPro" id="IPR008918">
    <property type="entry name" value="HhH2"/>
</dbReference>
<dbReference type="SUPFAM" id="SSF53098">
    <property type="entry name" value="Ribonuclease H-like"/>
    <property type="match status" value="1"/>
</dbReference>
<feature type="region of interest" description="Disordered" evidence="11">
    <location>
        <begin position="293"/>
        <end position="314"/>
    </location>
</feature>
<dbReference type="FunFam" id="1.10.150.20:FF:000003">
    <property type="entry name" value="DNA polymerase I"/>
    <property type="match status" value="1"/>
</dbReference>
<evidence type="ECO:0000313" key="14">
    <source>
        <dbReference type="EMBL" id="HJB58487.1"/>
    </source>
</evidence>
<name>A0A9D2MD67_9FIRM</name>
<dbReference type="InterPro" id="IPR029060">
    <property type="entry name" value="PIN-like_dom_sf"/>
</dbReference>
<dbReference type="GO" id="GO:0003677">
    <property type="term" value="F:DNA binding"/>
    <property type="evidence" value="ECO:0007669"/>
    <property type="project" value="UniProtKB-KW"/>
</dbReference>
<dbReference type="EC" id="2.7.7.7" evidence="2"/>
<keyword evidence="4 14" id="KW-0548">Nucleotidyltransferase</keyword>
<dbReference type="AlphaFoldDB" id="A0A9D2MD67"/>
<dbReference type="CDD" id="cd09898">
    <property type="entry name" value="H3TH_53EXO"/>
    <property type="match status" value="1"/>
</dbReference>
<keyword evidence="5" id="KW-0235">DNA replication</keyword>
<evidence type="ECO:0000259" key="12">
    <source>
        <dbReference type="SMART" id="SM00475"/>
    </source>
</evidence>
<accession>A0A9D2MD67</accession>
<dbReference type="GO" id="GO:0006302">
    <property type="term" value="P:double-strand break repair"/>
    <property type="evidence" value="ECO:0007669"/>
    <property type="project" value="TreeGrafter"/>
</dbReference>
<dbReference type="InterPro" id="IPR002298">
    <property type="entry name" value="DNA_polymerase_A"/>
</dbReference>
<keyword evidence="8" id="KW-0238">DNA-binding</keyword>
<dbReference type="SUPFAM" id="SSF56672">
    <property type="entry name" value="DNA/RNA polymerases"/>
    <property type="match status" value="1"/>
</dbReference>
<evidence type="ECO:0000256" key="6">
    <source>
        <dbReference type="ARBA" id="ARBA00022763"/>
    </source>
</evidence>
<evidence type="ECO:0000256" key="10">
    <source>
        <dbReference type="ARBA" id="ARBA00049244"/>
    </source>
</evidence>
<evidence type="ECO:0000256" key="9">
    <source>
        <dbReference type="ARBA" id="ARBA00023204"/>
    </source>
</evidence>
<dbReference type="NCBIfam" id="NF004397">
    <property type="entry name" value="PRK05755.1"/>
    <property type="match status" value="1"/>
</dbReference>
<dbReference type="Gene3D" id="3.30.70.370">
    <property type="match status" value="1"/>
</dbReference>
<dbReference type="InterPro" id="IPR020045">
    <property type="entry name" value="DNA_polI_H3TH"/>
</dbReference>
<keyword evidence="9" id="KW-0234">DNA repair</keyword>
<evidence type="ECO:0000256" key="11">
    <source>
        <dbReference type="SAM" id="MobiDB-lite"/>
    </source>
</evidence>
<gene>
    <name evidence="14" type="primary">polA</name>
    <name evidence="14" type="ORF">H9771_02310</name>
</gene>
<dbReference type="Gene3D" id="1.20.1060.10">
    <property type="entry name" value="Taq DNA Polymerase, Chain T, domain 4"/>
    <property type="match status" value="1"/>
</dbReference>
<dbReference type="Gene3D" id="3.30.420.10">
    <property type="entry name" value="Ribonuclease H-like superfamily/Ribonuclease H"/>
    <property type="match status" value="1"/>
</dbReference>
<dbReference type="Pfam" id="PF02739">
    <property type="entry name" value="5_3_exonuc_N"/>
    <property type="match status" value="1"/>
</dbReference>
<dbReference type="PANTHER" id="PTHR10133">
    <property type="entry name" value="DNA POLYMERASE I"/>
    <property type="match status" value="1"/>
</dbReference>
<dbReference type="InterPro" id="IPR043502">
    <property type="entry name" value="DNA/RNA_pol_sf"/>
</dbReference>
<comment type="caution">
    <text evidence="14">The sequence shown here is derived from an EMBL/GenBank/DDBJ whole genome shotgun (WGS) entry which is preliminary data.</text>
</comment>
<comment type="catalytic activity">
    <reaction evidence="10">
        <text>DNA(n) + a 2'-deoxyribonucleoside 5'-triphosphate = DNA(n+1) + diphosphate</text>
        <dbReference type="Rhea" id="RHEA:22508"/>
        <dbReference type="Rhea" id="RHEA-COMP:17339"/>
        <dbReference type="Rhea" id="RHEA-COMP:17340"/>
        <dbReference type="ChEBI" id="CHEBI:33019"/>
        <dbReference type="ChEBI" id="CHEBI:61560"/>
        <dbReference type="ChEBI" id="CHEBI:173112"/>
        <dbReference type="EC" id="2.7.7.7"/>
    </reaction>
</comment>
<dbReference type="GO" id="GO:0003887">
    <property type="term" value="F:DNA-directed DNA polymerase activity"/>
    <property type="evidence" value="ECO:0007669"/>
    <property type="project" value="UniProtKB-KW"/>
</dbReference>
<dbReference type="SMART" id="SM00279">
    <property type="entry name" value="HhH2"/>
    <property type="match status" value="1"/>
</dbReference>